<protein>
    <submittedName>
        <fullName evidence="1">Uncharacterized protein</fullName>
    </submittedName>
</protein>
<dbReference type="AlphaFoldDB" id="A0AAD9V1B8"/>
<proteinExistence type="predicted"/>
<reference evidence="1" key="2">
    <citation type="journal article" date="2023" name="Science">
        <title>Genomic signatures of disease resistance in endangered staghorn corals.</title>
        <authorList>
            <person name="Vollmer S.V."/>
            <person name="Selwyn J.D."/>
            <person name="Despard B.A."/>
            <person name="Roesel C.L."/>
        </authorList>
    </citation>
    <scope>NUCLEOTIDE SEQUENCE</scope>
    <source>
        <strain evidence="1">K2</strain>
    </source>
</reference>
<accession>A0AAD9V1B8</accession>
<comment type="caution">
    <text evidence="1">The sequence shown here is derived from an EMBL/GenBank/DDBJ whole genome shotgun (WGS) entry which is preliminary data.</text>
</comment>
<organism evidence="1 2">
    <name type="scientific">Acropora cervicornis</name>
    <name type="common">Staghorn coral</name>
    <dbReference type="NCBI Taxonomy" id="6130"/>
    <lineage>
        <taxon>Eukaryota</taxon>
        <taxon>Metazoa</taxon>
        <taxon>Cnidaria</taxon>
        <taxon>Anthozoa</taxon>
        <taxon>Hexacorallia</taxon>
        <taxon>Scleractinia</taxon>
        <taxon>Astrocoeniina</taxon>
        <taxon>Acroporidae</taxon>
        <taxon>Acropora</taxon>
    </lineage>
</organism>
<name>A0AAD9V1B8_ACRCE</name>
<gene>
    <name evidence="1" type="ORF">P5673_020193</name>
</gene>
<evidence type="ECO:0000313" key="2">
    <source>
        <dbReference type="Proteomes" id="UP001249851"/>
    </source>
</evidence>
<dbReference type="EMBL" id="JARQWQ010000049">
    <property type="protein sequence ID" value="KAK2557462.1"/>
    <property type="molecule type" value="Genomic_DNA"/>
</dbReference>
<reference evidence="1" key="1">
    <citation type="journal article" date="2023" name="G3 (Bethesda)">
        <title>Whole genome assembly and annotation of the endangered Caribbean coral Acropora cervicornis.</title>
        <authorList>
            <person name="Selwyn J.D."/>
            <person name="Vollmer S.V."/>
        </authorList>
    </citation>
    <scope>NUCLEOTIDE SEQUENCE</scope>
    <source>
        <strain evidence="1">K2</strain>
    </source>
</reference>
<keyword evidence="2" id="KW-1185">Reference proteome</keyword>
<dbReference type="Proteomes" id="UP001249851">
    <property type="component" value="Unassembled WGS sequence"/>
</dbReference>
<sequence length="162" mass="18454">MIINSTIISNNLFYRAELASFLAPAVGQIESKWKLCYNALANGWESKIFHSNCDNKQHTSPSVGTWGETLKAFVFSLKNSEDLPPFKCFAKNKYRTVYKSSAYGPKFGQIEIAYRYSKKRAEARAFLYKPYSVPAEVNNNYNVLVGNAKPFSPDNYEVFFLT</sequence>
<evidence type="ECO:0000313" key="1">
    <source>
        <dbReference type="EMBL" id="KAK2557462.1"/>
    </source>
</evidence>